<dbReference type="Pfam" id="PF13377">
    <property type="entry name" value="Peripla_BP_3"/>
    <property type="match status" value="1"/>
</dbReference>
<keyword evidence="3" id="KW-0804">Transcription</keyword>
<dbReference type="InterPro" id="IPR028082">
    <property type="entry name" value="Peripla_BP_I"/>
</dbReference>
<name>A0ABV1DDM8_9FIRM</name>
<dbReference type="GO" id="GO:0003677">
    <property type="term" value="F:DNA binding"/>
    <property type="evidence" value="ECO:0007669"/>
    <property type="project" value="UniProtKB-KW"/>
</dbReference>
<keyword evidence="1" id="KW-0805">Transcription regulation</keyword>
<dbReference type="SMART" id="SM00354">
    <property type="entry name" value="HTH_LACI"/>
    <property type="match status" value="1"/>
</dbReference>
<dbReference type="SUPFAM" id="SSF53822">
    <property type="entry name" value="Periplasmic binding protein-like I"/>
    <property type="match status" value="1"/>
</dbReference>
<feature type="domain" description="HTH lacI-type" evidence="4">
    <location>
        <begin position="3"/>
        <end position="57"/>
    </location>
</feature>
<keyword evidence="7" id="KW-1185">Reference proteome</keyword>
<sequence length="346" mass="39106">MEKTITDIANELGVSVSTVSKVINNRTGVGPELRKRICDYIEEVNYRPNAIAQSMIKGRTNIVGLVFGDVRNPFYADLLYYIQYELRQHGYMVMAFNSDYEAEKEVEFINQAIQSRYAGLMLITAKGDSMLRAISDIRAAKIPLVLVNRTLKDFNGSFVSVDNFQAGYMAAKHLIELGHRRLAFITGNMESSAGYHRFLGYKQALENYDIEFEESQVYSGDLKFDTGIRIAEQYVQALDLNPTGIVICNDLMAMGFIDYSKKHGVKIPEQLSVISFDNITYADLYGMELTTVDQHLQRMCECAVKTLLQQIENPGNTEILRTMIEPTLVVRGTTARPTRESPLPEE</sequence>
<comment type="caution">
    <text evidence="6">The sequence shown here is derived from an EMBL/GenBank/DDBJ whole genome shotgun (WGS) entry which is preliminary data.</text>
</comment>
<dbReference type="InterPro" id="IPR001387">
    <property type="entry name" value="Cro/C1-type_HTH"/>
</dbReference>
<dbReference type="PROSITE" id="PS50932">
    <property type="entry name" value="HTH_LACI_2"/>
    <property type="match status" value="1"/>
</dbReference>
<dbReference type="SUPFAM" id="SSF47413">
    <property type="entry name" value="lambda repressor-like DNA-binding domains"/>
    <property type="match status" value="1"/>
</dbReference>
<dbReference type="InterPro" id="IPR000843">
    <property type="entry name" value="HTH_LacI"/>
</dbReference>
<dbReference type="Gene3D" id="1.10.260.40">
    <property type="entry name" value="lambda repressor-like DNA-binding domains"/>
    <property type="match status" value="1"/>
</dbReference>
<evidence type="ECO:0000256" key="1">
    <source>
        <dbReference type="ARBA" id="ARBA00023015"/>
    </source>
</evidence>
<protein>
    <submittedName>
        <fullName evidence="6">LacI family DNA-binding transcriptional regulator</fullName>
    </submittedName>
</protein>
<dbReference type="RefSeq" id="WP_008726359.1">
    <property type="nucleotide sequence ID" value="NZ_JAJFDX010000018.1"/>
</dbReference>
<reference evidence="6 7" key="1">
    <citation type="submission" date="2024-03" db="EMBL/GenBank/DDBJ databases">
        <title>Human intestinal bacterial collection.</title>
        <authorList>
            <person name="Pauvert C."/>
            <person name="Hitch T.C.A."/>
            <person name="Clavel T."/>
        </authorList>
    </citation>
    <scope>NUCLEOTIDE SEQUENCE [LARGE SCALE GENOMIC DNA]</scope>
    <source>
        <strain evidence="6 7">CLA-SR-H021</strain>
    </source>
</reference>
<dbReference type="CDD" id="cd01392">
    <property type="entry name" value="HTH_LacI"/>
    <property type="match status" value="1"/>
</dbReference>
<dbReference type="InterPro" id="IPR046335">
    <property type="entry name" value="LacI/GalR-like_sensor"/>
</dbReference>
<dbReference type="PANTHER" id="PTHR30146:SF109">
    <property type="entry name" value="HTH-TYPE TRANSCRIPTIONAL REGULATOR GALS"/>
    <property type="match status" value="1"/>
</dbReference>
<dbReference type="EMBL" id="JBBMFM010000185">
    <property type="protein sequence ID" value="MEQ2428485.1"/>
    <property type="molecule type" value="Genomic_DNA"/>
</dbReference>
<evidence type="ECO:0000256" key="3">
    <source>
        <dbReference type="ARBA" id="ARBA00023163"/>
    </source>
</evidence>
<gene>
    <name evidence="6" type="ORF">WMQ36_26350</name>
</gene>
<dbReference type="CDD" id="cd06267">
    <property type="entry name" value="PBP1_LacI_sugar_binding-like"/>
    <property type="match status" value="1"/>
</dbReference>
<keyword evidence="2 6" id="KW-0238">DNA-binding</keyword>
<dbReference type="Gene3D" id="3.40.50.2300">
    <property type="match status" value="2"/>
</dbReference>
<dbReference type="PROSITE" id="PS50943">
    <property type="entry name" value="HTH_CROC1"/>
    <property type="match status" value="1"/>
</dbReference>
<evidence type="ECO:0000259" key="5">
    <source>
        <dbReference type="PROSITE" id="PS50943"/>
    </source>
</evidence>
<dbReference type="InterPro" id="IPR010982">
    <property type="entry name" value="Lambda_DNA-bd_dom_sf"/>
</dbReference>
<organism evidence="6 7">
    <name type="scientific">Enterocloster hominis</name>
    <name type="common">ex Hitch et al. 2024</name>
    <dbReference type="NCBI Taxonomy" id="1917870"/>
    <lineage>
        <taxon>Bacteria</taxon>
        <taxon>Bacillati</taxon>
        <taxon>Bacillota</taxon>
        <taxon>Clostridia</taxon>
        <taxon>Lachnospirales</taxon>
        <taxon>Lachnospiraceae</taxon>
        <taxon>Enterocloster</taxon>
    </lineage>
</organism>
<proteinExistence type="predicted"/>
<accession>A0ABV1DDM8</accession>
<evidence type="ECO:0000259" key="4">
    <source>
        <dbReference type="PROSITE" id="PS50932"/>
    </source>
</evidence>
<dbReference type="Proteomes" id="UP001454086">
    <property type="component" value="Unassembled WGS sequence"/>
</dbReference>
<feature type="domain" description="HTH cro/C1-type" evidence="5">
    <location>
        <begin position="4"/>
        <end position="47"/>
    </location>
</feature>
<dbReference type="PANTHER" id="PTHR30146">
    <property type="entry name" value="LACI-RELATED TRANSCRIPTIONAL REPRESSOR"/>
    <property type="match status" value="1"/>
</dbReference>
<dbReference type="Pfam" id="PF00356">
    <property type="entry name" value="LacI"/>
    <property type="match status" value="1"/>
</dbReference>
<evidence type="ECO:0000256" key="2">
    <source>
        <dbReference type="ARBA" id="ARBA00023125"/>
    </source>
</evidence>
<evidence type="ECO:0000313" key="6">
    <source>
        <dbReference type="EMBL" id="MEQ2428485.1"/>
    </source>
</evidence>
<evidence type="ECO:0000313" key="7">
    <source>
        <dbReference type="Proteomes" id="UP001454086"/>
    </source>
</evidence>